<dbReference type="CDD" id="cd15517">
    <property type="entry name" value="PHD_TCF19_like"/>
    <property type="match status" value="1"/>
</dbReference>
<evidence type="ECO:0000256" key="1">
    <source>
        <dbReference type="ARBA" id="ARBA00022723"/>
    </source>
</evidence>
<dbReference type="Gene3D" id="3.30.40.10">
    <property type="entry name" value="Zinc/RING finger domain, C3HC4 (zinc finger)"/>
    <property type="match status" value="1"/>
</dbReference>
<protein>
    <recommendedName>
        <fullName evidence="5">Zinc finger PHD-type domain-containing protein</fullName>
    </recommendedName>
</protein>
<dbReference type="AlphaFoldDB" id="A0A8H4VS66"/>
<feature type="compositionally biased region" description="Basic and acidic residues" evidence="4">
    <location>
        <begin position="27"/>
        <end position="44"/>
    </location>
</feature>
<evidence type="ECO:0000256" key="3">
    <source>
        <dbReference type="ARBA" id="ARBA00022833"/>
    </source>
</evidence>
<sequence>MPGAKIRYGKAEPWKDNVATLGRTKRSRDPATSKKRQTKSDGRPPDTINELLLKAPKKKKAESLSKLSPSYPWSNNSCWLDTSLQVLFMAVNRLPGDYASLNTLWTTDSPFQSLFNGLLQRRDDESNGTSTSAKLRSQRNLFRKTLKDNRIVKTLCHFDSLFVWFTDLISREAKATSNYRGIAAFDTLIVEIHLCTGTDEIGGPHREISQTPRVSRIHQAGSHDHERLNGSLTAFLENLFSLDRDTEPATMCWRNRDNKPFCNGKRKDYRDLLISAPIFLGIEIANECFTSQDKSLDPLVWDIPGDFVLESSDKEEGLAYELFALAFTNGTHFIAHYFSLDNSAIYTYDGMRNGGVPTIESITEEDLMFGPNIRLPTGYAVYEAFYSLRGGLGAQEAFYKSRLDIISTKFNLHFSTRSLDNLPTISYSGKDLLLMDQADRFWLSSSEGSRQSYNEYVSKTHSTAPLIRHHSPESEEETRPANRPRSLSTAVVNPRKSHPIPVANTQKSHPPSVISCRCGLVGNPLEVDDPILYGPLIQCDECGEMQHIACQRDGRAYDLSKKEKFVCDTCDLSHLRIPRKIKARTGSNKPLAKRLRAGRGALARIGDFWYPVRLIERSDSCWRVQWWRGNIFEPGVLETPGAASEVNHGSLVDSLWMDRGARRKIRLGKWNHAHAESRFEDRFDDPLSMQYTQEVHEVLLPSKAILCTLFEGKIEDLQDTPIPALEWLRAQKKPIHSTLVPFVGGLSVNERLQITNWFERNISLDPKLRMNWMGLLPLAHAYTVYLAARLRRTVAQEDTMNDSDLLTKAWEAVHCGAGALDSVLRVDMERECIERLEEEMFENSKEAGIAGHYQWGLDAGHHQEDWNPYSNLRPDWNHEDREGNDEELQVGTKYIVFKDGSAEDDGQPATENPRPKPRPRPKPKAKPKPIPKRTREDDETSDIIPPKKKIK</sequence>
<keyword evidence="2" id="KW-0863">Zinc-finger</keyword>
<evidence type="ECO:0000259" key="5">
    <source>
        <dbReference type="SMART" id="SM00249"/>
    </source>
</evidence>
<feature type="domain" description="Zinc finger PHD-type" evidence="5">
    <location>
        <begin position="515"/>
        <end position="571"/>
    </location>
</feature>
<dbReference type="SUPFAM" id="SSF57903">
    <property type="entry name" value="FYVE/PHD zinc finger"/>
    <property type="match status" value="1"/>
</dbReference>
<organism evidence="6 7">
    <name type="scientific">Agrocybe pediades</name>
    <dbReference type="NCBI Taxonomy" id="84607"/>
    <lineage>
        <taxon>Eukaryota</taxon>
        <taxon>Fungi</taxon>
        <taxon>Dikarya</taxon>
        <taxon>Basidiomycota</taxon>
        <taxon>Agaricomycotina</taxon>
        <taxon>Agaricomycetes</taxon>
        <taxon>Agaricomycetidae</taxon>
        <taxon>Agaricales</taxon>
        <taxon>Agaricineae</taxon>
        <taxon>Strophariaceae</taxon>
        <taxon>Agrocybe</taxon>
    </lineage>
</organism>
<evidence type="ECO:0000256" key="4">
    <source>
        <dbReference type="SAM" id="MobiDB-lite"/>
    </source>
</evidence>
<evidence type="ECO:0000313" key="6">
    <source>
        <dbReference type="EMBL" id="KAF4618104.1"/>
    </source>
</evidence>
<keyword evidence="1" id="KW-0479">Metal-binding</keyword>
<keyword evidence="7" id="KW-1185">Reference proteome</keyword>
<gene>
    <name evidence="6" type="ORF">D9613_012649</name>
</gene>
<feature type="region of interest" description="Disordered" evidence="4">
    <location>
        <begin position="897"/>
        <end position="951"/>
    </location>
</feature>
<dbReference type="EMBL" id="JAACJL010000019">
    <property type="protein sequence ID" value="KAF4618104.1"/>
    <property type="molecule type" value="Genomic_DNA"/>
</dbReference>
<feature type="compositionally biased region" description="Basic residues" evidence="4">
    <location>
        <begin position="915"/>
        <end position="932"/>
    </location>
</feature>
<keyword evidence="3" id="KW-0862">Zinc</keyword>
<proteinExistence type="predicted"/>
<dbReference type="InterPro" id="IPR011011">
    <property type="entry name" value="Znf_FYVE_PHD"/>
</dbReference>
<feature type="region of interest" description="Disordered" evidence="4">
    <location>
        <begin position="15"/>
        <end position="48"/>
    </location>
</feature>
<dbReference type="InterPro" id="IPR013083">
    <property type="entry name" value="Znf_RING/FYVE/PHD"/>
</dbReference>
<name>A0A8H4VS66_9AGAR</name>
<reference evidence="6 7" key="1">
    <citation type="submission" date="2019-12" db="EMBL/GenBank/DDBJ databases">
        <authorList>
            <person name="Floudas D."/>
            <person name="Bentzer J."/>
            <person name="Ahren D."/>
            <person name="Johansson T."/>
            <person name="Persson P."/>
            <person name="Tunlid A."/>
        </authorList>
    </citation>
    <scope>NUCLEOTIDE SEQUENCE [LARGE SCALE GENOMIC DNA]</scope>
    <source>
        <strain evidence="6 7">CBS 102.39</strain>
    </source>
</reference>
<evidence type="ECO:0000313" key="7">
    <source>
        <dbReference type="Proteomes" id="UP000521872"/>
    </source>
</evidence>
<accession>A0A8H4VS66</accession>
<feature type="region of interest" description="Disordered" evidence="4">
    <location>
        <begin position="461"/>
        <end position="506"/>
    </location>
</feature>
<dbReference type="GO" id="GO:0008270">
    <property type="term" value="F:zinc ion binding"/>
    <property type="evidence" value="ECO:0007669"/>
    <property type="project" value="UniProtKB-KW"/>
</dbReference>
<evidence type="ECO:0000256" key="2">
    <source>
        <dbReference type="ARBA" id="ARBA00022771"/>
    </source>
</evidence>
<dbReference type="Proteomes" id="UP000521872">
    <property type="component" value="Unassembled WGS sequence"/>
</dbReference>
<comment type="caution">
    <text evidence="6">The sequence shown here is derived from an EMBL/GenBank/DDBJ whole genome shotgun (WGS) entry which is preliminary data.</text>
</comment>
<dbReference type="SMART" id="SM00249">
    <property type="entry name" value="PHD"/>
    <property type="match status" value="1"/>
</dbReference>
<dbReference type="InterPro" id="IPR001965">
    <property type="entry name" value="Znf_PHD"/>
</dbReference>
<feature type="compositionally biased region" description="Basic and acidic residues" evidence="4">
    <location>
        <begin position="470"/>
        <end position="480"/>
    </location>
</feature>